<dbReference type="Proteomes" id="UP000663720">
    <property type="component" value="Chromosome"/>
</dbReference>
<sequence length="38" mass="4565">MSFLTYTSKQIRIFKLGKPGFFNNIHRTAMPFQRDFII</sequence>
<evidence type="ECO:0000313" key="2">
    <source>
        <dbReference type="Proteomes" id="UP000663720"/>
    </source>
</evidence>
<proteinExistence type="predicted"/>
<name>A0A975BCK6_9BACT</name>
<keyword evidence="2" id="KW-1185">Reference proteome</keyword>
<organism evidence="1 2">
    <name type="scientific">Desulfonema limicola</name>
    <dbReference type="NCBI Taxonomy" id="45656"/>
    <lineage>
        <taxon>Bacteria</taxon>
        <taxon>Pseudomonadati</taxon>
        <taxon>Thermodesulfobacteriota</taxon>
        <taxon>Desulfobacteria</taxon>
        <taxon>Desulfobacterales</taxon>
        <taxon>Desulfococcaceae</taxon>
        <taxon>Desulfonema</taxon>
    </lineage>
</organism>
<accession>A0A975BCK6</accession>
<dbReference type="EMBL" id="CP061799">
    <property type="protein sequence ID" value="QTA83194.1"/>
    <property type="molecule type" value="Genomic_DNA"/>
</dbReference>
<dbReference type="KEGG" id="dli:dnl_55900"/>
<gene>
    <name evidence="1" type="ORF">dnl_55900</name>
</gene>
<evidence type="ECO:0000313" key="1">
    <source>
        <dbReference type="EMBL" id="QTA83194.1"/>
    </source>
</evidence>
<dbReference type="AlphaFoldDB" id="A0A975BCK6"/>
<protein>
    <submittedName>
        <fullName evidence="1">Uncharacterized protein</fullName>
    </submittedName>
</protein>
<reference evidence="1" key="1">
    <citation type="journal article" date="2021" name="Microb. Physiol.">
        <title>Proteogenomic Insights into the Physiology of Marine, Sulfate-Reducing, Filamentous Desulfonema limicola and Desulfonema magnum.</title>
        <authorList>
            <person name="Schnaars V."/>
            <person name="Wohlbrand L."/>
            <person name="Scheve S."/>
            <person name="Hinrichs C."/>
            <person name="Reinhardt R."/>
            <person name="Rabus R."/>
        </authorList>
    </citation>
    <scope>NUCLEOTIDE SEQUENCE</scope>
    <source>
        <strain evidence="1">5ac10</strain>
    </source>
</reference>